<keyword evidence="3 7" id="KW-1003">Cell membrane</keyword>
<evidence type="ECO:0000256" key="2">
    <source>
        <dbReference type="ARBA" id="ARBA00010792"/>
    </source>
</evidence>
<gene>
    <name evidence="9" type="ORF">FE251_15110</name>
</gene>
<dbReference type="InterPro" id="IPR032818">
    <property type="entry name" value="DedA-like"/>
</dbReference>
<dbReference type="InterPro" id="IPR032816">
    <property type="entry name" value="VTT_dom"/>
</dbReference>
<feature type="transmembrane region" description="Helical" evidence="7">
    <location>
        <begin position="176"/>
        <end position="194"/>
    </location>
</feature>
<comment type="subcellular location">
    <subcellularLocation>
        <location evidence="1 7">Cell membrane</location>
        <topology evidence="1 7">Multi-pass membrane protein</topology>
    </subcellularLocation>
</comment>
<accession>A0ABX5VTB3</accession>
<evidence type="ECO:0000259" key="8">
    <source>
        <dbReference type="Pfam" id="PF09335"/>
    </source>
</evidence>
<organism evidence="9 10">
    <name type="scientific">Georgenia wutianyii</name>
    <dbReference type="NCBI Taxonomy" id="2585135"/>
    <lineage>
        <taxon>Bacteria</taxon>
        <taxon>Bacillati</taxon>
        <taxon>Actinomycetota</taxon>
        <taxon>Actinomycetes</taxon>
        <taxon>Micrococcales</taxon>
        <taxon>Bogoriellaceae</taxon>
        <taxon>Georgenia</taxon>
    </lineage>
</organism>
<evidence type="ECO:0000256" key="6">
    <source>
        <dbReference type="ARBA" id="ARBA00023136"/>
    </source>
</evidence>
<feature type="transmembrane region" description="Helical" evidence="7">
    <location>
        <begin position="140"/>
        <end position="164"/>
    </location>
</feature>
<keyword evidence="4 7" id="KW-0812">Transmembrane</keyword>
<protein>
    <submittedName>
        <fullName evidence="9">DedA family protein</fullName>
    </submittedName>
</protein>
<sequence>MPDLITALPEAFSPALLVVAALLAFLESALGLGVLVPGELGAVLLGAAATTPVQALLALAVLTAAASAADHVGYAVGRRWGSRLRGTRLVRRLGTEHWDRAGTMLRRRGASALVVSRLLPLVRTLMPAAAGAARIRYRRFLAGSVTGTLVWAAGWLAVGTFGGLALPHLADSLGRLGWVVLAGLIVLGGLLVLWRRARQRALVRALDLAVPERELTRVPAPCPGP</sequence>
<keyword evidence="10" id="KW-1185">Reference proteome</keyword>
<evidence type="ECO:0000256" key="4">
    <source>
        <dbReference type="ARBA" id="ARBA00022692"/>
    </source>
</evidence>
<dbReference type="PANTHER" id="PTHR30353">
    <property type="entry name" value="INNER MEMBRANE PROTEIN DEDA-RELATED"/>
    <property type="match status" value="1"/>
</dbReference>
<evidence type="ECO:0000256" key="5">
    <source>
        <dbReference type="ARBA" id="ARBA00022989"/>
    </source>
</evidence>
<reference evidence="9 10" key="1">
    <citation type="submission" date="2019-05" db="EMBL/GenBank/DDBJ databases">
        <title>Georgenia *** sp. nov., and Georgenia *** sp. nov., isolated from the intestinal contents of plateau pika (Ochotona curzoniae) in the Qinghai-Tibet plateau of China.</title>
        <authorList>
            <person name="Tian Z."/>
        </authorList>
    </citation>
    <scope>NUCLEOTIDE SEQUENCE [LARGE SCALE GENOMIC DNA]</scope>
    <source>
        <strain evidence="9 10">Z294</strain>
    </source>
</reference>
<evidence type="ECO:0000256" key="1">
    <source>
        <dbReference type="ARBA" id="ARBA00004651"/>
    </source>
</evidence>
<comment type="similarity">
    <text evidence="2 7">Belongs to the DedA family.</text>
</comment>
<name>A0ABX5VTB3_9MICO</name>
<dbReference type="RefSeq" id="WP_139072296.1">
    <property type="nucleotide sequence ID" value="NZ_CP040899.1"/>
</dbReference>
<keyword evidence="5 7" id="KW-1133">Transmembrane helix</keyword>
<dbReference type="PANTHER" id="PTHR30353:SF0">
    <property type="entry name" value="TRANSMEMBRANE PROTEIN"/>
    <property type="match status" value="1"/>
</dbReference>
<feature type="transmembrane region" description="Helical" evidence="7">
    <location>
        <begin position="55"/>
        <end position="76"/>
    </location>
</feature>
<dbReference type="EMBL" id="CP040899">
    <property type="protein sequence ID" value="QDB80549.1"/>
    <property type="molecule type" value="Genomic_DNA"/>
</dbReference>
<comment type="caution">
    <text evidence="7">Lacks conserved residue(s) required for the propagation of feature annotation.</text>
</comment>
<dbReference type="Proteomes" id="UP000313948">
    <property type="component" value="Chromosome"/>
</dbReference>
<dbReference type="Pfam" id="PF09335">
    <property type="entry name" value="VTT_dom"/>
    <property type="match status" value="1"/>
</dbReference>
<evidence type="ECO:0000313" key="10">
    <source>
        <dbReference type="Proteomes" id="UP000313948"/>
    </source>
</evidence>
<keyword evidence="6 7" id="KW-0472">Membrane</keyword>
<evidence type="ECO:0000256" key="3">
    <source>
        <dbReference type="ARBA" id="ARBA00022475"/>
    </source>
</evidence>
<evidence type="ECO:0000256" key="7">
    <source>
        <dbReference type="RuleBase" id="RU367016"/>
    </source>
</evidence>
<proteinExistence type="inferred from homology"/>
<evidence type="ECO:0000313" key="9">
    <source>
        <dbReference type="EMBL" id="QDB80549.1"/>
    </source>
</evidence>
<feature type="domain" description="VTT" evidence="8">
    <location>
        <begin position="36"/>
        <end position="160"/>
    </location>
</feature>